<dbReference type="AlphaFoldDB" id="A0A9P9WGP8"/>
<gene>
    <name evidence="2" type="ORF">JX265_009250</name>
</gene>
<dbReference type="PANTHER" id="PTHR24148:SF73">
    <property type="entry name" value="HET DOMAIN PROTEIN (AFU_ORTHOLOGUE AFUA_8G01020)"/>
    <property type="match status" value="1"/>
</dbReference>
<keyword evidence="3" id="KW-1185">Reference proteome</keyword>
<feature type="domain" description="Heterokaryon incompatibility" evidence="1">
    <location>
        <begin position="44"/>
        <end position="220"/>
    </location>
</feature>
<dbReference type="Pfam" id="PF26639">
    <property type="entry name" value="Het-6_barrel"/>
    <property type="match status" value="1"/>
</dbReference>
<sequence length="647" mass="74617">MSESYVYSPLEEGQIRLLHLKVDESAPHGLVLGLDHAALGESHYTALSYTWGPPEPPDLDPSFEDKTHELKCGDGIIPVRQNLYDFLQRLRISGLAIPPLWIDAVCINQANLEEKSEQVLRMGQIYAAADKVWVWLGAREVSANVQQIIDEFIPAMLQDFKDRDNKYSFYRRRDILDEHSSAEIIQAIGFGKWRVWRVYWPQYADFLRRSWFSRGWTVQEAAVKAPEQSTVFAGSRTLSWVHLIEFGKLMGQSRWVYMLASRRRSYGLQNGLYNMDRRAFVEHAIRHGETRKALLQTYGPKTPEQLWYARFFEMVSHMRQLVVDNPRDHVYAYLGLMLQIAPPGISHGILPDYRRDVEYTYKNFTKAIIRNIPYLVVLSLVEDSRYRRHIHLPSWVPDFSVSRGCNYLDNFDAAKTAGNSMSVPEIIEDRLLLRGARLTYVSRPGPSMESDKLPVYVVDTCLQSRQHPYTSQSMREAVGRTLLADSFRRSERRQQSERLRQWIHRGLSDLWHRQGEAQSELRAEVSRCLAPVADSRDLWKKWLPTLDEVQHSNRPIVHSDFQVRLETATLGRRLYTTTDGQIGLGPPSLNTGDEVWIFDAGKVPFVLRKNGNDGTYKLIGETYVHGIMHGQAMTGTFRSRFGQLTLV</sequence>
<evidence type="ECO:0000313" key="3">
    <source>
        <dbReference type="Proteomes" id="UP000829685"/>
    </source>
</evidence>
<organism evidence="2 3">
    <name type="scientific">Neoarthrinium moseri</name>
    <dbReference type="NCBI Taxonomy" id="1658444"/>
    <lineage>
        <taxon>Eukaryota</taxon>
        <taxon>Fungi</taxon>
        <taxon>Dikarya</taxon>
        <taxon>Ascomycota</taxon>
        <taxon>Pezizomycotina</taxon>
        <taxon>Sordariomycetes</taxon>
        <taxon>Xylariomycetidae</taxon>
        <taxon>Amphisphaeriales</taxon>
        <taxon>Apiosporaceae</taxon>
        <taxon>Neoarthrinium</taxon>
    </lineage>
</organism>
<protein>
    <recommendedName>
        <fullName evidence="1">Heterokaryon incompatibility domain-containing protein</fullName>
    </recommendedName>
</protein>
<accession>A0A9P9WGP8</accession>
<name>A0A9P9WGP8_9PEZI</name>
<evidence type="ECO:0000259" key="1">
    <source>
        <dbReference type="Pfam" id="PF06985"/>
    </source>
</evidence>
<reference evidence="2" key="1">
    <citation type="submission" date="2021-03" db="EMBL/GenBank/DDBJ databases">
        <title>Revisited historic fungal species revealed as producer of novel bioactive compounds through whole genome sequencing and comparative genomics.</title>
        <authorList>
            <person name="Vignolle G.A."/>
            <person name="Hochenegger N."/>
            <person name="Mach R.L."/>
            <person name="Mach-Aigner A.R."/>
            <person name="Javad Rahimi M."/>
            <person name="Salim K.A."/>
            <person name="Chan C.M."/>
            <person name="Lim L.B.L."/>
            <person name="Cai F."/>
            <person name="Druzhinina I.S."/>
            <person name="U'Ren J.M."/>
            <person name="Derntl C."/>
        </authorList>
    </citation>
    <scope>NUCLEOTIDE SEQUENCE</scope>
    <source>
        <strain evidence="2">TUCIM 5799</strain>
    </source>
</reference>
<dbReference type="Pfam" id="PF06985">
    <property type="entry name" value="HET"/>
    <property type="match status" value="1"/>
</dbReference>
<dbReference type="InterPro" id="IPR052895">
    <property type="entry name" value="HetReg/Transcr_Mod"/>
</dbReference>
<dbReference type="Proteomes" id="UP000829685">
    <property type="component" value="Unassembled WGS sequence"/>
</dbReference>
<evidence type="ECO:0000313" key="2">
    <source>
        <dbReference type="EMBL" id="KAI1862536.1"/>
    </source>
</evidence>
<proteinExistence type="predicted"/>
<comment type="caution">
    <text evidence="2">The sequence shown here is derived from an EMBL/GenBank/DDBJ whole genome shotgun (WGS) entry which is preliminary data.</text>
</comment>
<dbReference type="PANTHER" id="PTHR24148">
    <property type="entry name" value="ANKYRIN REPEAT DOMAIN-CONTAINING PROTEIN 39 HOMOLOG-RELATED"/>
    <property type="match status" value="1"/>
</dbReference>
<dbReference type="InterPro" id="IPR010730">
    <property type="entry name" value="HET"/>
</dbReference>
<dbReference type="EMBL" id="JAFIMR010000027">
    <property type="protein sequence ID" value="KAI1862536.1"/>
    <property type="molecule type" value="Genomic_DNA"/>
</dbReference>